<protein>
    <recommendedName>
        <fullName evidence="8">AAA+ ATPase domain-containing protein</fullName>
    </recommendedName>
</protein>
<dbReference type="InterPro" id="IPR003959">
    <property type="entry name" value="ATPase_AAA_core"/>
</dbReference>
<dbReference type="SUPFAM" id="SSF52540">
    <property type="entry name" value="P-loop containing nucleoside triphosphate hydrolases"/>
    <property type="match status" value="1"/>
</dbReference>
<keyword evidence="4" id="KW-0479">Metal-binding</keyword>
<dbReference type="InterPro" id="IPR027417">
    <property type="entry name" value="P-loop_NTPase"/>
</dbReference>
<evidence type="ECO:0000256" key="3">
    <source>
        <dbReference type="ARBA" id="ARBA00022670"/>
    </source>
</evidence>
<evidence type="ECO:0000313" key="10">
    <source>
        <dbReference type="Proteomes" id="UP000188174"/>
    </source>
</evidence>
<dbReference type="Gene3D" id="1.10.8.60">
    <property type="match status" value="1"/>
</dbReference>
<dbReference type="Proteomes" id="UP000188174">
    <property type="component" value="Chromosome"/>
</dbReference>
<dbReference type="Pfam" id="PF00004">
    <property type="entry name" value="AAA"/>
    <property type="match status" value="1"/>
</dbReference>
<keyword evidence="5" id="KW-0378">Hydrolase</keyword>
<gene>
    <name evidence="9" type="ORF">B0E33_15030</name>
</gene>
<evidence type="ECO:0000256" key="7">
    <source>
        <dbReference type="ARBA" id="ARBA00023049"/>
    </source>
</evidence>
<dbReference type="InterPro" id="IPR041569">
    <property type="entry name" value="AAA_lid_3"/>
</dbReference>
<comment type="cofactor">
    <cofactor evidence="1">
        <name>Zn(2+)</name>
        <dbReference type="ChEBI" id="CHEBI:29105"/>
    </cofactor>
</comment>
<dbReference type="CDD" id="cd19481">
    <property type="entry name" value="RecA-like_protease"/>
    <property type="match status" value="1"/>
</dbReference>
<dbReference type="InterPro" id="IPR037219">
    <property type="entry name" value="Peptidase_M41-like"/>
</dbReference>
<dbReference type="PANTHER" id="PTHR23076">
    <property type="entry name" value="METALLOPROTEASE M41 FTSH"/>
    <property type="match status" value="1"/>
</dbReference>
<keyword evidence="3" id="KW-0645">Protease</keyword>
<sequence length="598" mass="65109">MGFVVPKGAHITFYETAAIGFSNQHSRNDAVGNGKTVVLTAYDQTGSRRHSESDFVDTVSEFDRIVIVAESENALPDAFDLVADGLISIGNAVPRDAIAAVRVCFRCEINEQQAKIVADAPLDKVALALRPGRNVSQAIAAIERLQAKPQVAKQSKEGPVLDDLYGLGEAGDWGRELAADFLDWKEGRIPWNDVDCGILASGPPGTGKTTYAKALAKTCNVHLVLGSIARWQASGHLGHMLKAMRSAFDEARKNAPAIVFLDEIDAVGNRENFSGENSNYSTQVVAALLECIDGAEGKEGVVVVGACNYPEKLDPALIRPGRLDRHIRFPYPDAEARQGILKYHLRADLEHTDLSTIVSRTVGRTGADLEQLVRDARRRARRCRRPIELTDLQKSLPPLVRIPDPLIHRSAVHEAGHVLVGISLGLSLVRVTLMDVYDPLGPELQDVGGALFRHESLTERTRQEFIDSICVGLGGLAAEEIMLGARGAGGGGGPGSDLHAATIDALRLEGSYGLGLGLAYLSSDSEKDLMFVLRTNPAVQERVNQLLDEQFSRASELLRHRRHELELLSLELQKKRVLTADEVREIVESQPRLALIDR</sequence>
<evidence type="ECO:0000313" key="9">
    <source>
        <dbReference type="EMBL" id="AQQ04717.1"/>
    </source>
</evidence>
<dbReference type="InterPro" id="IPR000642">
    <property type="entry name" value="Peptidase_M41"/>
</dbReference>
<dbReference type="PANTHER" id="PTHR23076:SF97">
    <property type="entry name" value="ATP-DEPENDENT ZINC METALLOPROTEASE YME1L1"/>
    <property type="match status" value="1"/>
</dbReference>
<dbReference type="EMBL" id="CP019630">
    <property type="protein sequence ID" value="AQQ04717.1"/>
    <property type="molecule type" value="Genomic_DNA"/>
</dbReference>
<proteinExistence type="inferred from homology"/>
<dbReference type="Pfam" id="PF17862">
    <property type="entry name" value="AAA_lid_3"/>
    <property type="match status" value="1"/>
</dbReference>
<dbReference type="SMART" id="SM00382">
    <property type="entry name" value="AAA"/>
    <property type="match status" value="1"/>
</dbReference>
<dbReference type="Gene3D" id="1.20.58.760">
    <property type="entry name" value="Peptidase M41"/>
    <property type="match status" value="1"/>
</dbReference>
<evidence type="ECO:0000256" key="4">
    <source>
        <dbReference type="ARBA" id="ARBA00022723"/>
    </source>
</evidence>
<dbReference type="InterPro" id="IPR003593">
    <property type="entry name" value="AAA+_ATPase"/>
</dbReference>
<evidence type="ECO:0000256" key="6">
    <source>
        <dbReference type="ARBA" id="ARBA00022833"/>
    </source>
</evidence>
<evidence type="ECO:0000259" key="8">
    <source>
        <dbReference type="SMART" id="SM00382"/>
    </source>
</evidence>
<keyword evidence="7" id="KW-0482">Metalloprotease</keyword>
<comment type="similarity">
    <text evidence="2">In the C-terminal section; belongs to the peptidase M41 family.</text>
</comment>
<organism evidence="9 10">
    <name type="scientific">Roseibium algicola</name>
    <dbReference type="NCBI Taxonomy" id="2857014"/>
    <lineage>
        <taxon>Bacteria</taxon>
        <taxon>Pseudomonadati</taxon>
        <taxon>Pseudomonadota</taxon>
        <taxon>Alphaproteobacteria</taxon>
        <taxon>Hyphomicrobiales</taxon>
        <taxon>Stappiaceae</taxon>
        <taxon>Roseibium</taxon>
    </lineage>
</organism>
<dbReference type="Gene3D" id="3.40.50.300">
    <property type="entry name" value="P-loop containing nucleotide triphosphate hydrolases"/>
    <property type="match status" value="1"/>
</dbReference>
<feature type="domain" description="AAA+ ATPase" evidence="8">
    <location>
        <begin position="194"/>
        <end position="333"/>
    </location>
</feature>
<name>A0ABM6I2X7_9HYPH</name>
<evidence type="ECO:0000256" key="2">
    <source>
        <dbReference type="ARBA" id="ARBA00010044"/>
    </source>
</evidence>
<evidence type="ECO:0000256" key="5">
    <source>
        <dbReference type="ARBA" id="ARBA00022801"/>
    </source>
</evidence>
<evidence type="ECO:0000256" key="1">
    <source>
        <dbReference type="ARBA" id="ARBA00001947"/>
    </source>
</evidence>
<keyword evidence="10" id="KW-1185">Reference proteome</keyword>
<dbReference type="Pfam" id="PF01434">
    <property type="entry name" value="Peptidase_M41"/>
    <property type="match status" value="1"/>
</dbReference>
<dbReference type="SUPFAM" id="SSF140990">
    <property type="entry name" value="FtsH protease domain-like"/>
    <property type="match status" value="1"/>
</dbReference>
<accession>A0ABM6I2X7</accession>
<keyword evidence="6" id="KW-0862">Zinc</keyword>
<reference evidence="9 10" key="1">
    <citation type="submission" date="2017-02" db="EMBL/GenBank/DDBJ databases">
        <authorList>
            <person name="Jeong S."/>
        </authorList>
    </citation>
    <scope>NUCLEOTIDE SEQUENCE [LARGE SCALE GENOMIC DNA]</scope>
    <source>
        <strain evidence="9 10">RMAR6-6</strain>
    </source>
</reference>